<keyword evidence="3" id="KW-1185">Reference proteome</keyword>
<dbReference type="AlphaFoldDB" id="A0A5B1CR58"/>
<dbReference type="PANTHER" id="PTHR37833:SF1">
    <property type="entry name" value="SIGNAL PEPTIDE PROTEIN"/>
    <property type="match status" value="1"/>
</dbReference>
<keyword evidence="1" id="KW-0732">Signal</keyword>
<reference evidence="2 3" key="1">
    <citation type="submission" date="2019-08" db="EMBL/GenBank/DDBJ databases">
        <title>Deep-cultivation of Planctomycetes and their phenomic and genomic characterization uncovers novel biology.</title>
        <authorList>
            <person name="Wiegand S."/>
            <person name="Jogler M."/>
            <person name="Boedeker C."/>
            <person name="Pinto D."/>
            <person name="Vollmers J."/>
            <person name="Rivas-Marin E."/>
            <person name="Kohn T."/>
            <person name="Peeters S.H."/>
            <person name="Heuer A."/>
            <person name="Rast P."/>
            <person name="Oberbeckmann S."/>
            <person name="Bunk B."/>
            <person name="Jeske O."/>
            <person name="Meyerdierks A."/>
            <person name="Storesund J.E."/>
            <person name="Kallscheuer N."/>
            <person name="Luecker S."/>
            <person name="Lage O.M."/>
            <person name="Pohl T."/>
            <person name="Merkel B.J."/>
            <person name="Hornburger P."/>
            <person name="Mueller R.-W."/>
            <person name="Bruemmer F."/>
            <person name="Labrenz M."/>
            <person name="Spormann A.M."/>
            <person name="Op Den Camp H."/>
            <person name="Overmann J."/>
            <person name="Amann R."/>
            <person name="Jetten M.S.M."/>
            <person name="Mascher T."/>
            <person name="Medema M.H."/>
            <person name="Devos D.P."/>
            <person name="Kaster A.-K."/>
            <person name="Ovreas L."/>
            <person name="Rohde M."/>
            <person name="Galperin M.Y."/>
            <person name="Jogler C."/>
        </authorList>
    </citation>
    <scope>NUCLEOTIDE SEQUENCE [LARGE SCALE GENOMIC DNA]</scope>
    <source>
        <strain evidence="2 3">LF1</strain>
    </source>
</reference>
<dbReference type="InterPro" id="IPR011467">
    <property type="entry name" value="DUF1573"/>
</dbReference>
<dbReference type="InterPro" id="IPR013783">
    <property type="entry name" value="Ig-like_fold"/>
</dbReference>
<feature type="chain" id="PRO_5022875708" description="DUF1573 domain-containing protein" evidence="1">
    <location>
        <begin position="21"/>
        <end position="418"/>
    </location>
</feature>
<dbReference type="RefSeq" id="WP_068259699.1">
    <property type="nucleotide sequence ID" value="NZ_LWSK01000011.1"/>
</dbReference>
<dbReference type="OrthoDB" id="215317at2"/>
<comment type="caution">
    <text evidence="2">The sequence shown here is derived from an EMBL/GenBank/DDBJ whole genome shotgun (WGS) entry which is preliminary data.</text>
</comment>
<sequence length="418" mass="45722" precursor="true">MRFLICVALAAFLGAAGAWALNHNRFGYREAKFGPFDLAGEVNIDNVTEHVTFKSEGPGLYGSVQLIGESRFDFGVMAPGAEGEHLFKVKNVGQKELNLRIGASTCKCTVGDLDKSSLQPGEETDVKLSWTVKQGVREFSQSAQLITTDPKSPAVTLEIIGKVVGDFEYVPDVWTFNEVATGEYFEIIGEVYNYTDKRIEPGELSFSNDKLTELAEFDIQRIPESEFKEVRETAIEGFRVTTKVAPGLRQGAISQNLLLPFTWIGEEEGSSDDAAESSDQPTLAIPTRGRVVGSISMIESSKLKGSPGGGYQYDFGKISRDDSLTAKTFVVLKGKERDNTTLRVGKTAPEGVVQATLGEPKSRGSMVLYPLTLELIPGKDPIERLGKNKDDYGKVWIESDNPLVSKMGIVLTFAIQPR</sequence>
<evidence type="ECO:0000313" key="3">
    <source>
        <dbReference type="Proteomes" id="UP000322699"/>
    </source>
</evidence>
<evidence type="ECO:0000256" key="1">
    <source>
        <dbReference type="SAM" id="SignalP"/>
    </source>
</evidence>
<proteinExistence type="predicted"/>
<gene>
    <name evidence="2" type="ORF">LF1_49030</name>
</gene>
<dbReference type="Proteomes" id="UP000322699">
    <property type="component" value="Unassembled WGS sequence"/>
</dbReference>
<name>A0A5B1CR58_9BACT</name>
<accession>A0A5B1CR58</accession>
<evidence type="ECO:0008006" key="4">
    <source>
        <dbReference type="Google" id="ProtNLM"/>
    </source>
</evidence>
<feature type="signal peptide" evidence="1">
    <location>
        <begin position="1"/>
        <end position="20"/>
    </location>
</feature>
<dbReference type="Gene3D" id="2.60.40.10">
    <property type="entry name" value="Immunoglobulins"/>
    <property type="match status" value="1"/>
</dbReference>
<organism evidence="2 3">
    <name type="scientific">Rubripirellula obstinata</name>
    <dbReference type="NCBI Taxonomy" id="406547"/>
    <lineage>
        <taxon>Bacteria</taxon>
        <taxon>Pseudomonadati</taxon>
        <taxon>Planctomycetota</taxon>
        <taxon>Planctomycetia</taxon>
        <taxon>Pirellulales</taxon>
        <taxon>Pirellulaceae</taxon>
        <taxon>Rubripirellula</taxon>
    </lineage>
</organism>
<evidence type="ECO:0000313" key="2">
    <source>
        <dbReference type="EMBL" id="KAA1262339.1"/>
    </source>
</evidence>
<protein>
    <recommendedName>
        <fullName evidence="4">DUF1573 domain-containing protein</fullName>
    </recommendedName>
</protein>
<dbReference type="PANTHER" id="PTHR37833">
    <property type="entry name" value="LIPOPROTEIN-RELATED"/>
    <property type="match status" value="1"/>
</dbReference>
<dbReference type="EMBL" id="VRLW01000001">
    <property type="protein sequence ID" value="KAA1262339.1"/>
    <property type="molecule type" value="Genomic_DNA"/>
</dbReference>
<dbReference type="Pfam" id="PF07610">
    <property type="entry name" value="DUF1573"/>
    <property type="match status" value="1"/>
</dbReference>